<organism evidence="2 3">
    <name type="scientific">Gulo gulo</name>
    <name type="common">Wolverine</name>
    <name type="synonym">Gluton</name>
    <dbReference type="NCBI Taxonomy" id="48420"/>
    <lineage>
        <taxon>Eukaryota</taxon>
        <taxon>Metazoa</taxon>
        <taxon>Chordata</taxon>
        <taxon>Craniata</taxon>
        <taxon>Vertebrata</taxon>
        <taxon>Euteleostomi</taxon>
        <taxon>Mammalia</taxon>
        <taxon>Eutheria</taxon>
        <taxon>Laurasiatheria</taxon>
        <taxon>Carnivora</taxon>
        <taxon>Caniformia</taxon>
        <taxon>Musteloidea</taxon>
        <taxon>Mustelidae</taxon>
        <taxon>Guloninae</taxon>
        <taxon>Gulo</taxon>
    </lineage>
</organism>
<evidence type="ECO:0000313" key="2">
    <source>
        <dbReference type="EMBL" id="VCX30975.1"/>
    </source>
</evidence>
<proteinExistence type="predicted"/>
<keyword evidence="3" id="KW-1185">Reference proteome</keyword>
<reference evidence="2 3" key="1">
    <citation type="submission" date="2018-10" db="EMBL/GenBank/DDBJ databases">
        <authorList>
            <person name="Ekblom R."/>
            <person name="Jareborg N."/>
        </authorList>
    </citation>
    <scope>NUCLEOTIDE SEQUENCE [LARGE SCALE GENOMIC DNA]</scope>
    <source>
        <tissue evidence="2">Muscle</tissue>
    </source>
</reference>
<name>A0A9X9M300_GULGU</name>
<feature type="region of interest" description="Disordered" evidence="1">
    <location>
        <begin position="44"/>
        <end position="81"/>
    </location>
</feature>
<accession>A0A9X9M300</accession>
<protein>
    <submittedName>
        <fullName evidence="2">Uncharacterized protein</fullName>
    </submittedName>
</protein>
<evidence type="ECO:0000256" key="1">
    <source>
        <dbReference type="SAM" id="MobiDB-lite"/>
    </source>
</evidence>
<comment type="caution">
    <text evidence="2">The sequence shown here is derived from an EMBL/GenBank/DDBJ whole genome shotgun (WGS) entry which is preliminary data.</text>
</comment>
<dbReference type="Proteomes" id="UP000269945">
    <property type="component" value="Unassembled WGS sequence"/>
</dbReference>
<dbReference type="EMBL" id="CYRY02039901">
    <property type="protein sequence ID" value="VCX30975.1"/>
    <property type="molecule type" value="Genomic_DNA"/>
</dbReference>
<evidence type="ECO:0000313" key="3">
    <source>
        <dbReference type="Proteomes" id="UP000269945"/>
    </source>
</evidence>
<dbReference type="AlphaFoldDB" id="A0A9X9M300"/>
<feature type="non-terminal residue" evidence="2">
    <location>
        <position position="1"/>
    </location>
</feature>
<gene>
    <name evidence="2" type="ORF">BN2614_LOCUS4</name>
</gene>
<sequence length="81" mass="8450">RGLLLVPVPDLDLQLCVGLLQGPHLVQVGGQPVVEVLHGGLLPARQQPVDGPKAATITAPRAEAPKPAPKLDPKPPPRLQV</sequence>